<protein>
    <submittedName>
        <fullName evidence="1">Uncharacterized protein</fullName>
    </submittedName>
</protein>
<evidence type="ECO:0000313" key="1">
    <source>
        <dbReference type="EMBL" id="RHK45784.1"/>
    </source>
</evidence>
<sequence>MPGAPGAFILPPGITFAAALVNIEHLLGAFSWGSILTQAAKKFDVAFHNIKLFNMSLNGITLVLVPQYNGHRRVAELKIAGRRVKQR</sequence>
<evidence type="ECO:0000313" key="2">
    <source>
        <dbReference type="Proteomes" id="UP000284562"/>
    </source>
</evidence>
<dbReference type="Proteomes" id="UP000284562">
    <property type="component" value="Unassembled WGS sequence"/>
</dbReference>
<gene>
    <name evidence="1" type="ORF">DW064_14315</name>
</gene>
<reference evidence="1 2" key="1">
    <citation type="submission" date="2018-08" db="EMBL/GenBank/DDBJ databases">
        <title>A genome reference for cultivated species of the human gut microbiota.</title>
        <authorList>
            <person name="Zou Y."/>
            <person name="Xue W."/>
            <person name="Luo G."/>
        </authorList>
    </citation>
    <scope>NUCLEOTIDE SEQUENCE [LARGE SCALE GENOMIC DNA]</scope>
    <source>
        <strain evidence="1 2">AF43-2</strain>
    </source>
</reference>
<organism evidence="1 2">
    <name type="scientific">Segatella copri</name>
    <dbReference type="NCBI Taxonomy" id="165179"/>
    <lineage>
        <taxon>Bacteria</taxon>
        <taxon>Pseudomonadati</taxon>
        <taxon>Bacteroidota</taxon>
        <taxon>Bacteroidia</taxon>
        <taxon>Bacteroidales</taxon>
        <taxon>Prevotellaceae</taxon>
        <taxon>Segatella</taxon>
    </lineage>
</organism>
<name>A0AA92V3F7_9BACT</name>
<comment type="caution">
    <text evidence="1">The sequence shown here is derived from an EMBL/GenBank/DDBJ whole genome shotgun (WGS) entry which is preliminary data.</text>
</comment>
<accession>A0AA92V3F7</accession>
<dbReference type="EMBL" id="QRNN01000091">
    <property type="protein sequence ID" value="RHK45784.1"/>
    <property type="molecule type" value="Genomic_DNA"/>
</dbReference>
<dbReference type="AlphaFoldDB" id="A0AA92V3F7"/>
<proteinExistence type="predicted"/>